<keyword evidence="2" id="KW-1185">Reference proteome</keyword>
<dbReference type="Proteomes" id="UP000828048">
    <property type="component" value="Chromosome 11"/>
</dbReference>
<accession>A0ACB7YNH7</accession>
<evidence type="ECO:0000313" key="2">
    <source>
        <dbReference type="Proteomes" id="UP000828048"/>
    </source>
</evidence>
<organism evidence="1 2">
    <name type="scientific">Vaccinium darrowii</name>
    <dbReference type="NCBI Taxonomy" id="229202"/>
    <lineage>
        <taxon>Eukaryota</taxon>
        <taxon>Viridiplantae</taxon>
        <taxon>Streptophyta</taxon>
        <taxon>Embryophyta</taxon>
        <taxon>Tracheophyta</taxon>
        <taxon>Spermatophyta</taxon>
        <taxon>Magnoliopsida</taxon>
        <taxon>eudicotyledons</taxon>
        <taxon>Gunneridae</taxon>
        <taxon>Pentapetalae</taxon>
        <taxon>asterids</taxon>
        <taxon>Ericales</taxon>
        <taxon>Ericaceae</taxon>
        <taxon>Vaccinioideae</taxon>
        <taxon>Vaccinieae</taxon>
        <taxon>Vaccinium</taxon>
    </lineage>
</organism>
<proteinExistence type="predicted"/>
<protein>
    <submittedName>
        <fullName evidence="1">Uncharacterized protein</fullName>
    </submittedName>
</protein>
<evidence type="ECO:0000313" key="1">
    <source>
        <dbReference type="EMBL" id="KAH7855085.1"/>
    </source>
</evidence>
<reference evidence="1 2" key="1">
    <citation type="journal article" date="2021" name="Hortic Res">
        <title>High-quality reference genome and annotation aids understanding of berry development for evergreen blueberry (Vaccinium darrowii).</title>
        <authorList>
            <person name="Yu J."/>
            <person name="Hulse-Kemp A.M."/>
            <person name="Babiker E."/>
            <person name="Staton M."/>
        </authorList>
    </citation>
    <scope>NUCLEOTIDE SEQUENCE [LARGE SCALE GENOMIC DNA]</scope>
    <source>
        <strain evidence="2">cv. NJ 8807/NJ 8810</strain>
        <tissue evidence="1">Young leaf</tissue>
    </source>
</reference>
<dbReference type="EMBL" id="CM037161">
    <property type="protein sequence ID" value="KAH7855085.1"/>
    <property type="molecule type" value="Genomic_DNA"/>
</dbReference>
<name>A0ACB7YNH7_9ERIC</name>
<sequence>MGIGGSNMSNGTGFADGFPSLQSGSWSALMKSAVAETSSNDVGLHEERSGLSYQNTEVPARNLQPSANEDTTKQQTMWNSGSTPLPNDANFNNGYQGFTGLQQSGQRFSYEHSERPQRNSSHRSIQQSSEEGSKWLSHNPLKKPLTEGIQIYGNAVNSLDTEMNAKSVSGSWPNQQKVSSLNSGQQQNKPNGHNVGEAITASRDALSVHHRNENDLHHLQGHRGGHLWKADSGLDSSIGLERAMFSREDSSLNNLAATPYSSSARSSQETTQFFPNSHHFSNWKHTDSSLKSKATADSGKFQHHHNKGPQVLESIETSAEDPVKVHGTEKCDRIENSSDSRGSNLCQHTTTGDIREGNWSDGVESQNFPEGKEKSSGHSGRRTRGIELASHSQAMSQQDIQRNKNGVDDTPSRRTFPGFAPNTSAPFDRSVSIREPKKAAQSSQNMLELLHNVDESQEHGNSDESVGPLRQNQYSCQGFSLQHEFVRDGDETVAELMDLGKQLIGRYDIY</sequence>
<gene>
    <name evidence="1" type="ORF">Vadar_021063</name>
</gene>
<comment type="caution">
    <text evidence="1">The sequence shown here is derived from an EMBL/GenBank/DDBJ whole genome shotgun (WGS) entry which is preliminary data.</text>
</comment>